<feature type="compositionally biased region" description="Basic and acidic residues" evidence="1">
    <location>
        <begin position="107"/>
        <end position="119"/>
    </location>
</feature>
<feature type="non-terminal residue" evidence="3">
    <location>
        <position position="1"/>
    </location>
</feature>
<dbReference type="Pfam" id="PF13683">
    <property type="entry name" value="rve_3"/>
    <property type="match status" value="1"/>
</dbReference>
<dbReference type="Gene3D" id="3.30.420.10">
    <property type="entry name" value="Ribonuclease H-like superfamily/Ribonuclease H"/>
    <property type="match status" value="1"/>
</dbReference>
<dbReference type="InterPro" id="IPR036397">
    <property type="entry name" value="RNaseH_sf"/>
</dbReference>
<accession>A0ABS9MTL1</accession>
<feature type="domain" description="Integrase catalytic" evidence="2">
    <location>
        <begin position="1"/>
        <end position="111"/>
    </location>
</feature>
<organism evidence="3 4">
    <name type="scientific">Mesosutterella porci</name>
    <dbReference type="NCBI Taxonomy" id="2915351"/>
    <lineage>
        <taxon>Bacteria</taxon>
        <taxon>Pseudomonadati</taxon>
        <taxon>Pseudomonadota</taxon>
        <taxon>Betaproteobacteria</taxon>
        <taxon>Burkholderiales</taxon>
        <taxon>Sutterellaceae</taxon>
        <taxon>Mesosutterella</taxon>
    </lineage>
</organism>
<comment type="caution">
    <text evidence="3">The sequence shown here is derived from an EMBL/GenBank/DDBJ whole genome shotgun (WGS) entry which is preliminary data.</text>
</comment>
<dbReference type="InterPro" id="IPR050900">
    <property type="entry name" value="Transposase_IS3/IS150/IS904"/>
</dbReference>
<dbReference type="PANTHER" id="PTHR46889:SF4">
    <property type="entry name" value="TRANSPOSASE INSO FOR INSERTION SEQUENCE ELEMENT IS911B-RELATED"/>
    <property type="match status" value="1"/>
</dbReference>
<evidence type="ECO:0000313" key="3">
    <source>
        <dbReference type="EMBL" id="MCG5031934.1"/>
    </source>
</evidence>
<dbReference type="SUPFAM" id="SSF53098">
    <property type="entry name" value="Ribonuclease H-like"/>
    <property type="match status" value="1"/>
</dbReference>
<dbReference type="InterPro" id="IPR012337">
    <property type="entry name" value="RNaseH-like_sf"/>
</dbReference>
<dbReference type="PROSITE" id="PS50994">
    <property type="entry name" value="INTEGRASE"/>
    <property type="match status" value="1"/>
</dbReference>
<gene>
    <name evidence="3" type="ORF">MAF45_10860</name>
</gene>
<protein>
    <submittedName>
        <fullName evidence="3">Integrase core domain-containing protein</fullName>
    </submittedName>
</protein>
<dbReference type="Proteomes" id="UP001297600">
    <property type="component" value="Unassembled WGS sequence"/>
</dbReference>
<sequence length="119" mass="13701">ILSFRKFAPGAMLHSDRGSIYTSEIFRQLLADMGVTQSFSRTDNCYDNATMESFNGTFKVESLYNSLLSREKPSFQEQNDSIACYIDFYNSRRPCSVIGNVPPSEYRQQRQKEKQETVS</sequence>
<name>A0ABS9MTL1_9BURK</name>
<proteinExistence type="predicted"/>
<dbReference type="EMBL" id="JAKNCT010000017">
    <property type="protein sequence ID" value="MCG5031934.1"/>
    <property type="molecule type" value="Genomic_DNA"/>
</dbReference>
<evidence type="ECO:0000256" key="1">
    <source>
        <dbReference type="SAM" id="MobiDB-lite"/>
    </source>
</evidence>
<reference evidence="3 4" key="1">
    <citation type="submission" date="2022-02" db="EMBL/GenBank/DDBJ databases">
        <title>Mesosutterella porci, a novel member of the family Sutterellaceae from pig feces.</title>
        <authorList>
            <person name="Wylensek D."/>
            <person name="Clavel T."/>
        </authorList>
    </citation>
    <scope>NUCLEOTIDE SEQUENCE [LARGE SCALE GENOMIC DNA]</scope>
    <source>
        <strain evidence="4">oilRF-744-wt-GAM-9</strain>
    </source>
</reference>
<evidence type="ECO:0000259" key="2">
    <source>
        <dbReference type="PROSITE" id="PS50994"/>
    </source>
</evidence>
<feature type="region of interest" description="Disordered" evidence="1">
    <location>
        <begin position="100"/>
        <end position="119"/>
    </location>
</feature>
<keyword evidence="4" id="KW-1185">Reference proteome</keyword>
<dbReference type="RefSeq" id="WP_237980607.1">
    <property type="nucleotide sequence ID" value="NZ_JAKNCT010000017.1"/>
</dbReference>
<evidence type="ECO:0000313" key="4">
    <source>
        <dbReference type="Proteomes" id="UP001297600"/>
    </source>
</evidence>
<dbReference type="PANTHER" id="PTHR46889">
    <property type="entry name" value="TRANSPOSASE INSF FOR INSERTION SEQUENCE IS3B-RELATED"/>
    <property type="match status" value="1"/>
</dbReference>
<dbReference type="InterPro" id="IPR001584">
    <property type="entry name" value="Integrase_cat-core"/>
</dbReference>